<sequence length="629" mass="71576">MNQSPSGIGTSASWTENFSNDSRKSSSSSSENDDSSSSSSSSSSSISNDEESSYSFSSKEDGGDLYSNRGTSHSLNSSVYSHGERGSNGTRRYEKRTTSNDSGLPQYTMRNRKRSTISWESNQSQKDATSKSPRRHRRTRAYQSKRKSSDGREETDYSVDSIGALYMKGVKSILSKKTSILLVFSIITWLYVQFHFASDAHNQSMQSGKSQSTKDLQKKLEHIRKRREQNAFQALGSAASNFMKNVQGKNFKKAEKESQDGYSSAQDRLPQGCVREKWQNGNFQNCNAIHDIDLRQIILTQLRRKKFTTMRDLFHGDKSKMANMTNFDMSWKDLPDVGYVGGGLWRQVWKVQPSLRDEDAVLKVMRQEHGITPRNFDRHRRDALVMEVLTYSRHVVDIYGFCGNTVLTEFVGATVDEFLYDPGRSKYSYPDRFDIRGKDDTATYDSNNIAKIELAIDLVQGIHDLHEHNIVHADLQSRQFLIHPTDGVKVNDFNRCRLLPVYEKDNSTCKIRIPSAPGGNRSPEEYELTRIDTKADVFSTANVLFGILTSQRPWSEGKDKDVLKNDVRKNIMKGNKPPIDDKFRVPGTLDAMFADVILKAYEYDPDKRYSAAQILQELKKMKEQFLEKG</sequence>
<evidence type="ECO:0000256" key="1">
    <source>
        <dbReference type="SAM" id="MobiDB-lite"/>
    </source>
</evidence>
<feature type="compositionally biased region" description="Low complexity" evidence="1">
    <location>
        <begin position="16"/>
        <end position="57"/>
    </location>
</feature>
<name>A0AAD3D4L1_9STRA</name>
<feature type="compositionally biased region" description="Polar residues" evidence="1">
    <location>
        <begin position="1"/>
        <end position="15"/>
    </location>
</feature>
<evidence type="ECO:0000313" key="4">
    <source>
        <dbReference type="Proteomes" id="UP001054902"/>
    </source>
</evidence>
<dbReference type="InterPro" id="IPR051681">
    <property type="entry name" value="Ser/Thr_Kinases-Pseudokinases"/>
</dbReference>
<proteinExistence type="predicted"/>
<feature type="region of interest" description="Disordered" evidence="1">
    <location>
        <begin position="1"/>
        <end position="155"/>
    </location>
</feature>
<dbReference type="PANTHER" id="PTHR44329">
    <property type="entry name" value="SERINE/THREONINE-PROTEIN KINASE TNNI3K-RELATED"/>
    <property type="match status" value="1"/>
</dbReference>
<feature type="compositionally biased region" description="Polar residues" evidence="1">
    <location>
        <begin position="116"/>
        <end position="131"/>
    </location>
</feature>
<keyword evidence="4" id="KW-1185">Reference proteome</keyword>
<gene>
    <name evidence="3" type="ORF">CTEN210_14130</name>
</gene>
<dbReference type="SUPFAM" id="SSF56112">
    <property type="entry name" value="Protein kinase-like (PK-like)"/>
    <property type="match status" value="1"/>
</dbReference>
<dbReference type="EMBL" id="BLLK01000058">
    <property type="protein sequence ID" value="GFH57654.1"/>
    <property type="molecule type" value="Genomic_DNA"/>
</dbReference>
<feature type="domain" description="Protein kinase" evidence="2">
    <location>
        <begin position="334"/>
        <end position="626"/>
    </location>
</feature>
<evidence type="ECO:0000313" key="3">
    <source>
        <dbReference type="EMBL" id="GFH57654.1"/>
    </source>
</evidence>
<dbReference type="PROSITE" id="PS50011">
    <property type="entry name" value="PROTEIN_KINASE_DOM"/>
    <property type="match status" value="1"/>
</dbReference>
<dbReference type="Pfam" id="PF00069">
    <property type="entry name" value="Pkinase"/>
    <property type="match status" value="1"/>
</dbReference>
<dbReference type="GO" id="GO:0004674">
    <property type="term" value="F:protein serine/threonine kinase activity"/>
    <property type="evidence" value="ECO:0007669"/>
    <property type="project" value="TreeGrafter"/>
</dbReference>
<feature type="compositionally biased region" description="Polar residues" evidence="1">
    <location>
        <begin position="68"/>
        <end position="80"/>
    </location>
</feature>
<dbReference type="GO" id="GO:0005524">
    <property type="term" value="F:ATP binding"/>
    <property type="evidence" value="ECO:0007669"/>
    <property type="project" value="InterPro"/>
</dbReference>
<dbReference type="InterPro" id="IPR011009">
    <property type="entry name" value="Kinase-like_dom_sf"/>
</dbReference>
<dbReference type="Proteomes" id="UP001054902">
    <property type="component" value="Unassembled WGS sequence"/>
</dbReference>
<feature type="compositionally biased region" description="Polar residues" evidence="1">
    <location>
        <begin position="99"/>
        <end position="109"/>
    </location>
</feature>
<organism evidence="3 4">
    <name type="scientific">Chaetoceros tenuissimus</name>
    <dbReference type="NCBI Taxonomy" id="426638"/>
    <lineage>
        <taxon>Eukaryota</taxon>
        <taxon>Sar</taxon>
        <taxon>Stramenopiles</taxon>
        <taxon>Ochrophyta</taxon>
        <taxon>Bacillariophyta</taxon>
        <taxon>Coscinodiscophyceae</taxon>
        <taxon>Chaetocerotophycidae</taxon>
        <taxon>Chaetocerotales</taxon>
        <taxon>Chaetocerotaceae</taxon>
        <taxon>Chaetoceros</taxon>
    </lineage>
</organism>
<dbReference type="Gene3D" id="1.10.510.10">
    <property type="entry name" value="Transferase(Phosphotransferase) domain 1"/>
    <property type="match status" value="1"/>
</dbReference>
<dbReference type="InterPro" id="IPR000719">
    <property type="entry name" value="Prot_kinase_dom"/>
</dbReference>
<dbReference type="PANTHER" id="PTHR44329:SF214">
    <property type="entry name" value="PROTEIN KINASE DOMAIN-CONTAINING PROTEIN"/>
    <property type="match status" value="1"/>
</dbReference>
<protein>
    <recommendedName>
        <fullName evidence="2">Protein kinase domain-containing protein</fullName>
    </recommendedName>
</protein>
<reference evidence="3 4" key="1">
    <citation type="journal article" date="2021" name="Sci. Rep.">
        <title>The genome of the diatom Chaetoceros tenuissimus carries an ancient integrated fragment of an extant virus.</title>
        <authorList>
            <person name="Hongo Y."/>
            <person name="Kimura K."/>
            <person name="Takaki Y."/>
            <person name="Yoshida Y."/>
            <person name="Baba S."/>
            <person name="Kobayashi G."/>
            <person name="Nagasaki K."/>
            <person name="Hano T."/>
            <person name="Tomaru Y."/>
        </authorList>
    </citation>
    <scope>NUCLEOTIDE SEQUENCE [LARGE SCALE GENOMIC DNA]</scope>
    <source>
        <strain evidence="3 4">NIES-3715</strain>
    </source>
</reference>
<accession>A0AAD3D4L1</accession>
<comment type="caution">
    <text evidence="3">The sequence shown here is derived from an EMBL/GenBank/DDBJ whole genome shotgun (WGS) entry which is preliminary data.</text>
</comment>
<evidence type="ECO:0000259" key="2">
    <source>
        <dbReference type="PROSITE" id="PS50011"/>
    </source>
</evidence>
<dbReference type="AlphaFoldDB" id="A0AAD3D4L1"/>
<feature type="compositionally biased region" description="Basic residues" evidence="1">
    <location>
        <begin position="132"/>
        <end position="146"/>
    </location>
</feature>